<feature type="region of interest" description="Disordered" evidence="1">
    <location>
        <begin position="1"/>
        <end position="62"/>
    </location>
</feature>
<evidence type="ECO:0000313" key="3">
    <source>
        <dbReference type="Proteomes" id="UP000245431"/>
    </source>
</evidence>
<protein>
    <submittedName>
        <fullName evidence="2">Uncharacterized protein</fullName>
    </submittedName>
</protein>
<evidence type="ECO:0000256" key="1">
    <source>
        <dbReference type="SAM" id="MobiDB-lite"/>
    </source>
</evidence>
<reference evidence="3" key="1">
    <citation type="submission" date="2016-07" db="EMBL/GenBank/DDBJ databases">
        <authorList>
            <person name="Florea S."/>
            <person name="Webb J.S."/>
            <person name="Jaromczyk J."/>
            <person name="Schardl C.L."/>
        </authorList>
    </citation>
    <scope>NUCLEOTIDE SEQUENCE [LARGE SCALE GENOMIC DNA]</scope>
    <source>
        <strain evidence="3">1YdBTEX2</strain>
    </source>
</reference>
<name>A0A1D3JYZ2_PSEVE</name>
<proteinExistence type="predicted"/>
<organism evidence="2 3">
    <name type="scientific">Pseudomonas veronii 1YdBTEX2</name>
    <dbReference type="NCBI Taxonomy" id="1295141"/>
    <lineage>
        <taxon>Bacteria</taxon>
        <taxon>Pseudomonadati</taxon>
        <taxon>Pseudomonadota</taxon>
        <taxon>Gammaproteobacteria</taxon>
        <taxon>Pseudomonadales</taxon>
        <taxon>Pseudomonadaceae</taxon>
        <taxon>Pseudomonas</taxon>
    </lineage>
</organism>
<feature type="compositionally biased region" description="Polar residues" evidence="1">
    <location>
        <begin position="18"/>
        <end position="59"/>
    </location>
</feature>
<dbReference type="RefSeq" id="WP_017848458.1">
    <property type="nucleotide sequence ID" value="NZ_AOUH01000029.1"/>
</dbReference>
<dbReference type="AlphaFoldDB" id="A0A1D3JYZ2"/>
<dbReference type="Proteomes" id="UP000245431">
    <property type="component" value="Chromosome PVE_r1"/>
</dbReference>
<gene>
    <name evidence="2" type="ORF">PVE_R1G3434</name>
</gene>
<evidence type="ECO:0000313" key="2">
    <source>
        <dbReference type="EMBL" id="SBW81316.1"/>
    </source>
</evidence>
<dbReference type="EMBL" id="LT599583">
    <property type="protein sequence ID" value="SBW81316.1"/>
    <property type="molecule type" value="Genomic_DNA"/>
</dbReference>
<sequence length="125" mass="13959">MTSISAVSGSAPIAPPIDTSQGKPTQDQVRQEQENNANQDSPYPNLSNGDLQNLTFDQHNTLDKYPNMNFQQVVDAHGKEFPNISPREVQDLNSEQVDRLIKYPTMTYQDVLNGHGVKGGDNFIW</sequence>
<accession>A0A1D3JYZ2</accession>